<comment type="caution">
    <text evidence="2">The sequence shown here is derived from an EMBL/GenBank/DDBJ whole genome shotgun (WGS) entry which is preliminary data.</text>
</comment>
<dbReference type="GO" id="GO:0003690">
    <property type="term" value="F:double-stranded DNA binding"/>
    <property type="evidence" value="ECO:0007669"/>
    <property type="project" value="TreeGrafter"/>
</dbReference>
<dbReference type="GO" id="GO:0006303">
    <property type="term" value="P:double-strand break repair via nonhomologous end joining"/>
    <property type="evidence" value="ECO:0007669"/>
    <property type="project" value="TreeGrafter"/>
</dbReference>
<dbReference type="InterPro" id="IPR052709">
    <property type="entry name" value="Transposase-MT_Hybrid"/>
</dbReference>
<dbReference type="GO" id="GO:0005634">
    <property type="term" value="C:nucleus"/>
    <property type="evidence" value="ECO:0007669"/>
    <property type="project" value="TreeGrafter"/>
</dbReference>
<reference evidence="3" key="1">
    <citation type="journal article" date="2015" name="Nat. Genet.">
        <title>The genome and transcriptome of the zoonotic hookworm Ancylostoma ceylanicum identify infection-specific gene families.</title>
        <authorList>
            <person name="Schwarz E.M."/>
            <person name="Hu Y."/>
            <person name="Antoshechkin I."/>
            <person name="Miller M.M."/>
            <person name="Sternberg P.W."/>
            <person name="Aroian R.V."/>
        </authorList>
    </citation>
    <scope>NUCLEOTIDE SEQUENCE</scope>
    <source>
        <strain evidence="3">HY135</strain>
    </source>
</reference>
<accession>A0A016TP56</accession>
<keyword evidence="3" id="KW-1185">Reference proteome</keyword>
<dbReference type="InterPro" id="IPR041426">
    <property type="entry name" value="Mos1_HTH"/>
</dbReference>
<dbReference type="GO" id="GO:0046975">
    <property type="term" value="F:histone H3K36 methyltransferase activity"/>
    <property type="evidence" value="ECO:0007669"/>
    <property type="project" value="TreeGrafter"/>
</dbReference>
<dbReference type="GO" id="GO:0031297">
    <property type="term" value="P:replication fork processing"/>
    <property type="evidence" value="ECO:0007669"/>
    <property type="project" value="TreeGrafter"/>
</dbReference>
<sequence length="130" mass="14394">MIMLYEFKLNLSAAEAARDLALAFGSESPFARTVMCWSAKFASGDFDLEENAGRGRRMSLDDEALRAAAESKPDTTTGVLAADFDVHHTTVVRHLASTGIVKTIQKWTPHDLTDDQRSTRYTICSNLLVR</sequence>
<proteinExistence type="predicted"/>
<dbReference type="GO" id="GO:0015074">
    <property type="term" value="P:DNA integration"/>
    <property type="evidence" value="ECO:0007669"/>
    <property type="project" value="TreeGrafter"/>
</dbReference>
<dbReference type="GO" id="GO:0000729">
    <property type="term" value="P:DNA double-strand break processing"/>
    <property type="evidence" value="ECO:0007669"/>
    <property type="project" value="TreeGrafter"/>
</dbReference>
<evidence type="ECO:0000259" key="1">
    <source>
        <dbReference type="Pfam" id="PF17906"/>
    </source>
</evidence>
<evidence type="ECO:0000313" key="2">
    <source>
        <dbReference type="EMBL" id="EYC04422.1"/>
    </source>
</evidence>
<dbReference type="Pfam" id="PF17906">
    <property type="entry name" value="HTH_48"/>
    <property type="match status" value="1"/>
</dbReference>
<dbReference type="AlphaFoldDB" id="A0A016TP56"/>
<dbReference type="EMBL" id="JARK01001424">
    <property type="protein sequence ID" value="EYC04422.1"/>
    <property type="molecule type" value="Genomic_DNA"/>
</dbReference>
<dbReference type="GO" id="GO:0042800">
    <property type="term" value="F:histone H3K4 methyltransferase activity"/>
    <property type="evidence" value="ECO:0007669"/>
    <property type="project" value="TreeGrafter"/>
</dbReference>
<evidence type="ECO:0000313" key="3">
    <source>
        <dbReference type="Proteomes" id="UP000024635"/>
    </source>
</evidence>
<dbReference type="GO" id="GO:0000014">
    <property type="term" value="F:single-stranded DNA endodeoxyribonuclease activity"/>
    <property type="evidence" value="ECO:0007669"/>
    <property type="project" value="TreeGrafter"/>
</dbReference>
<dbReference type="PANTHER" id="PTHR46060:SF2">
    <property type="entry name" value="HISTONE-LYSINE N-METHYLTRANSFERASE SETMAR"/>
    <property type="match status" value="1"/>
</dbReference>
<dbReference type="GO" id="GO:0000793">
    <property type="term" value="C:condensed chromosome"/>
    <property type="evidence" value="ECO:0007669"/>
    <property type="project" value="TreeGrafter"/>
</dbReference>
<dbReference type="GO" id="GO:0003697">
    <property type="term" value="F:single-stranded DNA binding"/>
    <property type="evidence" value="ECO:0007669"/>
    <property type="project" value="TreeGrafter"/>
</dbReference>
<protein>
    <recommendedName>
        <fullName evidence="1">Mos1 transposase HTH domain-containing protein</fullName>
    </recommendedName>
</protein>
<dbReference type="Proteomes" id="UP000024635">
    <property type="component" value="Unassembled WGS sequence"/>
</dbReference>
<dbReference type="PANTHER" id="PTHR46060">
    <property type="entry name" value="MARINER MOS1 TRANSPOSASE-LIKE PROTEIN"/>
    <property type="match status" value="1"/>
</dbReference>
<dbReference type="GO" id="GO:0044547">
    <property type="term" value="F:DNA topoisomerase binding"/>
    <property type="evidence" value="ECO:0007669"/>
    <property type="project" value="TreeGrafter"/>
</dbReference>
<dbReference type="GO" id="GO:0044774">
    <property type="term" value="P:mitotic DNA integrity checkpoint signaling"/>
    <property type="evidence" value="ECO:0007669"/>
    <property type="project" value="TreeGrafter"/>
</dbReference>
<name>A0A016TP56_9BILA</name>
<gene>
    <name evidence="2" type="primary">Acey_s0088.g2196</name>
    <name evidence="2" type="ORF">Y032_0088g2196</name>
</gene>
<dbReference type="Gene3D" id="1.10.10.1450">
    <property type="match status" value="1"/>
</dbReference>
<organism evidence="2 3">
    <name type="scientific">Ancylostoma ceylanicum</name>
    <dbReference type="NCBI Taxonomy" id="53326"/>
    <lineage>
        <taxon>Eukaryota</taxon>
        <taxon>Metazoa</taxon>
        <taxon>Ecdysozoa</taxon>
        <taxon>Nematoda</taxon>
        <taxon>Chromadorea</taxon>
        <taxon>Rhabditida</taxon>
        <taxon>Rhabditina</taxon>
        <taxon>Rhabditomorpha</taxon>
        <taxon>Strongyloidea</taxon>
        <taxon>Ancylostomatidae</taxon>
        <taxon>Ancylostomatinae</taxon>
        <taxon>Ancylostoma</taxon>
    </lineage>
</organism>
<dbReference type="STRING" id="53326.A0A016TP56"/>
<dbReference type="GO" id="GO:0035861">
    <property type="term" value="C:site of double-strand break"/>
    <property type="evidence" value="ECO:0007669"/>
    <property type="project" value="TreeGrafter"/>
</dbReference>
<feature type="domain" description="Mos1 transposase HTH" evidence="1">
    <location>
        <begin position="2"/>
        <end position="45"/>
    </location>
</feature>